<comment type="caution">
    <text evidence="4">The sequence shown here is derived from an EMBL/GenBank/DDBJ whole genome shotgun (WGS) entry which is preliminary data.</text>
</comment>
<organism evidence="4 5">
    <name type="scientific">Aquamicrobium terrae</name>
    <dbReference type="NCBI Taxonomy" id="1324945"/>
    <lineage>
        <taxon>Bacteria</taxon>
        <taxon>Pseudomonadati</taxon>
        <taxon>Pseudomonadota</taxon>
        <taxon>Alphaproteobacteria</taxon>
        <taxon>Hyphomicrobiales</taxon>
        <taxon>Phyllobacteriaceae</taxon>
        <taxon>Aquamicrobium</taxon>
    </lineage>
</organism>
<protein>
    <submittedName>
        <fullName evidence="4">HPt (Histidine-containing phosphotransfer) domain-containing protein</fullName>
    </submittedName>
</protein>
<evidence type="ECO:0000313" key="5">
    <source>
        <dbReference type="Proteomes" id="UP001549076"/>
    </source>
</evidence>
<dbReference type="InterPro" id="IPR008207">
    <property type="entry name" value="Sig_transdc_His_kin_Hpt_dom"/>
</dbReference>
<dbReference type="SUPFAM" id="SSF47226">
    <property type="entry name" value="Histidine-containing phosphotransfer domain, HPT domain"/>
    <property type="match status" value="1"/>
</dbReference>
<keyword evidence="1" id="KW-0902">Two-component regulatory system</keyword>
<feature type="domain" description="HPt" evidence="3">
    <location>
        <begin position="64"/>
        <end position="115"/>
    </location>
</feature>
<evidence type="ECO:0000313" key="4">
    <source>
        <dbReference type="EMBL" id="MET3790182.1"/>
    </source>
</evidence>
<gene>
    <name evidence="4" type="ORF">ABID37_000366</name>
</gene>
<dbReference type="Pfam" id="PF01627">
    <property type="entry name" value="Hpt"/>
    <property type="match status" value="1"/>
</dbReference>
<name>A0ABV2MWD0_9HYPH</name>
<sequence>MNKGGHVASSGQPDESCGKVPSGPIDLAHLERQTMGDRDLQREVLDLFAGHLRMVWSRIGDASAEDRAALAHGLKGAARGIGAFALADCADAIEREPGSAHNLARLGELMEEVLAFVSRPG</sequence>
<evidence type="ECO:0000256" key="1">
    <source>
        <dbReference type="ARBA" id="ARBA00023012"/>
    </source>
</evidence>
<reference evidence="4 5" key="1">
    <citation type="submission" date="2024-06" db="EMBL/GenBank/DDBJ databases">
        <title>Genomic Encyclopedia of Type Strains, Phase IV (KMG-IV): sequencing the most valuable type-strain genomes for metagenomic binning, comparative biology and taxonomic classification.</title>
        <authorList>
            <person name="Goeker M."/>
        </authorList>
    </citation>
    <scope>NUCLEOTIDE SEQUENCE [LARGE SCALE GENOMIC DNA]</scope>
    <source>
        <strain evidence="4 5">DSM 27865</strain>
    </source>
</reference>
<proteinExistence type="predicted"/>
<evidence type="ECO:0000256" key="2">
    <source>
        <dbReference type="SAM" id="MobiDB-lite"/>
    </source>
</evidence>
<evidence type="ECO:0000259" key="3">
    <source>
        <dbReference type="Pfam" id="PF01627"/>
    </source>
</evidence>
<feature type="region of interest" description="Disordered" evidence="2">
    <location>
        <begin position="1"/>
        <end position="25"/>
    </location>
</feature>
<dbReference type="Gene3D" id="1.20.120.160">
    <property type="entry name" value="HPT domain"/>
    <property type="match status" value="1"/>
</dbReference>
<dbReference type="EMBL" id="JBEPML010000001">
    <property type="protein sequence ID" value="MET3790182.1"/>
    <property type="molecule type" value="Genomic_DNA"/>
</dbReference>
<dbReference type="RefSeq" id="WP_354192281.1">
    <property type="nucleotide sequence ID" value="NZ_JBEPML010000001.1"/>
</dbReference>
<keyword evidence="5" id="KW-1185">Reference proteome</keyword>
<dbReference type="Proteomes" id="UP001549076">
    <property type="component" value="Unassembled WGS sequence"/>
</dbReference>
<accession>A0ABV2MWD0</accession>
<dbReference type="InterPro" id="IPR036641">
    <property type="entry name" value="HPT_dom_sf"/>
</dbReference>